<evidence type="ECO:0000313" key="2">
    <source>
        <dbReference type="EMBL" id="PWQ93311.1"/>
    </source>
</evidence>
<dbReference type="AlphaFoldDB" id="A0A317C526"/>
<dbReference type="RefSeq" id="WP_109839012.1">
    <property type="nucleotide sequence ID" value="NZ_QGKM01000064.1"/>
</dbReference>
<dbReference type="EMBL" id="QGKM01000064">
    <property type="protein sequence ID" value="PWQ93311.1"/>
    <property type="molecule type" value="Genomic_DNA"/>
</dbReference>
<keyword evidence="1" id="KW-0732">Signal</keyword>
<reference evidence="2 3" key="1">
    <citation type="submission" date="2018-05" db="EMBL/GenBank/DDBJ databases">
        <title>Leucothrix arctica sp. nov., isolated from Arctic seawater.</title>
        <authorList>
            <person name="Choi A."/>
            <person name="Baek K."/>
        </authorList>
    </citation>
    <scope>NUCLEOTIDE SEQUENCE [LARGE SCALE GENOMIC DNA]</scope>
    <source>
        <strain evidence="2 3">JCM 18388</strain>
    </source>
</reference>
<feature type="chain" id="PRO_5016434927" evidence="1">
    <location>
        <begin position="24"/>
        <end position="354"/>
    </location>
</feature>
<keyword evidence="3" id="KW-1185">Reference proteome</keyword>
<sequence length="354" mass="39831">MFGKPLTPFISLSFIMLCTPVMADWPVAVADKFTIHQSYPFVELDLLKNDRGNNLTVVDVNEWSEKGARISLRTPGRSSRETYHNYGDVAYVPKEGFSGEDGFWYVIEDDQGRRNSVRVVVDVKPESLLLPTPLEDVVEVPKNQSVRINVTENDLFSNLFNPSDVTFRGEIVDYNFTSEQGGKIEKVEVYPIDLLQFGSFRDGYSIENTLKYQLKYTPPDGFVGTDSFTYAVKDSKNQFRQEVNDTVSWTKVTLNVVDKGITAPFPVAVPDTASGAGEIDVLSNDIGKNLVIKLASNYSQNGNNVYVIPNYPSRPVIQYSGSPVANDKVWYVIEDEYGRQNFSYVDITRTNDLN</sequence>
<evidence type="ECO:0000313" key="3">
    <source>
        <dbReference type="Proteomes" id="UP000245539"/>
    </source>
</evidence>
<gene>
    <name evidence="2" type="ORF">DKW60_17780</name>
</gene>
<dbReference type="Proteomes" id="UP000245539">
    <property type="component" value="Unassembled WGS sequence"/>
</dbReference>
<name>A0A317C526_9GAMM</name>
<feature type="signal peptide" evidence="1">
    <location>
        <begin position="1"/>
        <end position="23"/>
    </location>
</feature>
<dbReference type="Gene3D" id="2.60.40.3440">
    <property type="match status" value="2"/>
</dbReference>
<protein>
    <submittedName>
        <fullName evidence="2">Uncharacterized protein</fullName>
    </submittedName>
</protein>
<dbReference type="Pfam" id="PF17963">
    <property type="entry name" value="Big_9"/>
    <property type="match status" value="1"/>
</dbReference>
<proteinExistence type="predicted"/>
<organism evidence="2 3">
    <name type="scientific">Leucothrix pacifica</name>
    <dbReference type="NCBI Taxonomy" id="1247513"/>
    <lineage>
        <taxon>Bacteria</taxon>
        <taxon>Pseudomonadati</taxon>
        <taxon>Pseudomonadota</taxon>
        <taxon>Gammaproteobacteria</taxon>
        <taxon>Thiotrichales</taxon>
        <taxon>Thiotrichaceae</taxon>
        <taxon>Leucothrix</taxon>
    </lineage>
</organism>
<dbReference type="OrthoDB" id="5902819at2"/>
<accession>A0A317C526</accession>
<comment type="caution">
    <text evidence="2">The sequence shown here is derived from an EMBL/GenBank/DDBJ whole genome shotgun (WGS) entry which is preliminary data.</text>
</comment>
<evidence type="ECO:0000256" key="1">
    <source>
        <dbReference type="SAM" id="SignalP"/>
    </source>
</evidence>